<comment type="cofactor">
    <cofactor evidence="2">
        <name>Fe cation</name>
        <dbReference type="ChEBI" id="CHEBI:24875"/>
    </cofactor>
    <text evidence="2">Binds 1 Fe cation per subunit.</text>
</comment>
<organism evidence="5 6">
    <name type="scientific">Hyphodiscus hymeniophilus</name>
    <dbReference type="NCBI Taxonomy" id="353542"/>
    <lineage>
        <taxon>Eukaryota</taxon>
        <taxon>Fungi</taxon>
        <taxon>Dikarya</taxon>
        <taxon>Ascomycota</taxon>
        <taxon>Pezizomycotina</taxon>
        <taxon>Leotiomycetes</taxon>
        <taxon>Helotiales</taxon>
        <taxon>Hyphodiscaceae</taxon>
        <taxon>Hyphodiscus</taxon>
    </lineage>
</organism>
<protein>
    <submittedName>
        <fullName evidence="5">Quercetin 2</fullName>
    </submittedName>
</protein>
<evidence type="ECO:0000259" key="4">
    <source>
        <dbReference type="Pfam" id="PF02678"/>
    </source>
</evidence>
<gene>
    <name evidence="5" type="ORF">D0Z07_7872</name>
</gene>
<dbReference type="InterPro" id="IPR011051">
    <property type="entry name" value="RmlC_Cupin_sf"/>
</dbReference>
<dbReference type="SUPFAM" id="SSF51182">
    <property type="entry name" value="RmlC-like cupins"/>
    <property type="match status" value="1"/>
</dbReference>
<evidence type="ECO:0000256" key="2">
    <source>
        <dbReference type="PIRSR" id="PIRSR006232-1"/>
    </source>
</evidence>
<keyword evidence="2" id="KW-0479">Metal-binding</keyword>
<comment type="similarity">
    <text evidence="1 3">Belongs to the pirin family.</text>
</comment>
<evidence type="ECO:0000256" key="3">
    <source>
        <dbReference type="RuleBase" id="RU003457"/>
    </source>
</evidence>
<keyword evidence="6" id="KW-1185">Reference proteome</keyword>
<comment type="caution">
    <text evidence="5">The sequence shown here is derived from an EMBL/GenBank/DDBJ whole genome shotgun (WGS) entry which is preliminary data.</text>
</comment>
<dbReference type="AlphaFoldDB" id="A0A9P6SPQ7"/>
<feature type="domain" description="Pirin N-terminal" evidence="4">
    <location>
        <begin position="24"/>
        <end position="139"/>
    </location>
</feature>
<dbReference type="PANTHER" id="PTHR43212:SF3">
    <property type="entry name" value="QUERCETIN 2,3-DIOXYGENASE"/>
    <property type="match status" value="1"/>
</dbReference>
<dbReference type="InterPro" id="IPR014710">
    <property type="entry name" value="RmlC-like_jellyroll"/>
</dbReference>
<evidence type="ECO:0000313" key="6">
    <source>
        <dbReference type="Proteomes" id="UP000785200"/>
    </source>
</evidence>
<dbReference type="PANTHER" id="PTHR43212">
    <property type="entry name" value="QUERCETIN 2,3-DIOXYGENASE"/>
    <property type="match status" value="1"/>
</dbReference>
<accession>A0A9P6SPQ7</accession>
<reference evidence="5" key="1">
    <citation type="submission" date="2019-07" db="EMBL/GenBank/DDBJ databases">
        <title>Hyphodiscus hymeniophilus genome sequencing and assembly.</title>
        <authorList>
            <person name="Kramer G."/>
            <person name="Nodwell J."/>
        </authorList>
    </citation>
    <scope>NUCLEOTIDE SEQUENCE</scope>
    <source>
        <strain evidence="5">ATCC 34498</strain>
    </source>
</reference>
<evidence type="ECO:0000256" key="1">
    <source>
        <dbReference type="ARBA" id="ARBA00008416"/>
    </source>
</evidence>
<evidence type="ECO:0000313" key="5">
    <source>
        <dbReference type="EMBL" id="KAG0645736.1"/>
    </source>
</evidence>
<sequence>MSTKLALPRAKIEPIVSSQRNHLDYGWLHTYQTFTLTSSSNVISSRGSLRVVNEDCVQPLTGFPAHRHRDFEIFSYVLKGELTHRDSMSGNKTISRPSSDDFFCIKRGDVQFTAAGSGIAHSEKNEHEKDWVHFMQIWVSPWALGLTPRYHTATFSDADKRKAFVTIISPLKAGPKATAEDEKAAVPSVPGTIPIHADFLMGAAIIPSGKTFSWKIGGDGAVEEPVNRILYLHLPMTKDGKSKLRLAGMDDKVLLEGDGAYVSAVNAGDTLYIESIGEDEAEVVLFDSNTR</sequence>
<proteinExistence type="inferred from homology"/>
<feature type="binding site" evidence="2">
    <location>
        <position position="121"/>
    </location>
    <ligand>
        <name>Fe cation</name>
        <dbReference type="ChEBI" id="CHEBI:24875"/>
    </ligand>
</feature>
<feature type="binding site" evidence="2">
    <location>
        <position position="123"/>
    </location>
    <ligand>
        <name>Fe cation</name>
        <dbReference type="ChEBI" id="CHEBI:24875"/>
    </ligand>
</feature>
<dbReference type="Pfam" id="PF02678">
    <property type="entry name" value="Pirin"/>
    <property type="match status" value="1"/>
</dbReference>
<name>A0A9P6SPQ7_9HELO</name>
<dbReference type="Proteomes" id="UP000785200">
    <property type="component" value="Unassembled WGS sequence"/>
</dbReference>
<dbReference type="Gene3D" id="2.60.120.10">
    <property type="entry name" value="Jelly Rolls"/>
    <property type="match status" value="1"/>
</dbReference>
<dbReference type="OrthoDB" id="10261807at2759"/>
<dbReference type="InterPro" id="IPR012093">
    <property type="entry name" value="Pirin"/>
</dbReference>
<feature type="binding site" evidence="2">
    <location>
        <position position="66"/>
    </location>
    <ligand>
        <name>Fe cation</name>
        <dbReference type="ChEBI" id="CHEBI:24875"/>
    </ligand>
</feature>
<keyword evidence="2" id="KW-0408">Iron</keyword>
<dbReference type="GO" id="GO:0046872">
    <property type="term" value="F:metal ion binding"/>
    <property type="evidence" value="ECO:0007669"/>
    <property type="project" value="UniProtKB-KW"/>
</dbReference>
<dbReference type="EMBL" id="VNKQ01000017">
    <property type="protein sequence ID" value="KAG0645736.1"/>
    <property type="molecule type" value="Genomic_DNA"/>
</dbReference>
<feature type="binding site" evidence="2">
    <location>
        <position position="68"/>
    </location>
    <ligand>
        <name>Fe cation</name>
        <dbReference type="ChEBI" id="CHEBI:24875"/>
    </ligand>
</feature>
<dbReference type="InterPro" id="IPR003829">
    <property type="entry name" value="Pirin_N_dom"/>
</dbReference>